<comment type="similarity">
    <text evidence="4">Belongs to the HAD-like hydrolase superfamily. CbbY/CbbZ/Gph/YieH family.</text>
</comment>
<dbReference type="GO" id="GO:0008967">
    <property type="term" value="F:phosphoglycolate phosphatase activity"/>
    <property type="evidence" value="ECO:0007669"/>
    <property type="project" value="UniProtKB-EC"/>
</dbReference>
<dbReference type="InterPro" id="IPR041492">
    <property type="entry name" value="HAD_2"/>
</dbReference>
<accession>A0A8J8MR66</accession>
<dbReference type="InterPro" id="IPR023198">
    <property type="entry name" value="PGP-like_dom2"/>
</dbReference>
<dbReference type="PANTHER" id="PTHR43434:SF1">
    <property type="entry name" value="PHOSPHOGLYCOLATE PHOSPHATASE"/>
    <property type="match status" value="1"/>
</dbReference>
<dbReference type="SUPFAM" id="SSF56784">
    <property type="entry name" value="HAD-like"/>
    <property type="match status" value="1"/>
</dbReference>
<comment type="pathway">
    <text evidence="3">Organic acid metabolism; glycolate biosynthesis; glycolate from 2-phosphoglycolate: step 1/1.</text>
</comment>
<organism evidence="10 11">
    <name type="scientific">Falsirhodobacter algicola</name>
    <dbReference type="NCBI Taxonomy" id="2692330"/>
    <lineage>
        <taxon>Bacteria</taxon>
        <taxon>Pseudomonadati</taxon>
        <taxon>Pseudomonadota</taxon>
        <taxon>Alphaproteobacteria</taxon>
        <taxon>Rhodobacterales</taxon>
        <taxon>Paracoccaceae</taxon>
        <taxon>Falsirhodobacter</taxon>
    </lineage>
</organism>
<evidence type="ECO:0000256" key="1">
    <source>
        <dbReference type="ARBA" id="ARBA00000830"/>
    </source>
</evidence>
<dbReference type="NCBIfam" id="TIGR01449">
    <property type="entry name" value="PGP_bact"/>
    <property type="match status" value="1"/>
</dbReference>
<dbReference type="KEGG" id="fap:GR316_00915"/>
<dbReference type="InterPro" id="IPR023214">
    <property type="entry name" value="HAD_sf"/>
</dbReference>
<dbReference type="EMBL" id="CP047289">
    <property type="protein sequence ID" value="QUS34957.1"/>
    <property type="molecule type" value="Genomic_DNA"/>
</dbReference>
<sequence>MRIVFDLDGTLVDTLPEIHGAATAMLTEFGHEALPTATIRRFIGHGVEALVGQVHDTVRGAEDRAIWVEVFNRHYARINGTLVQPFDGVTAALRVLGDGARMGICTNKPEALARGVVEALRLGPFEALIGGDTMPVRKPDPAPLLAVAEALGEGPILYVGDGEVDAETAARAGIDFALFTGGYRKAEPEDLPHRLRFDHWADLAALVQSIR</sequence>
<keyword evidence="9" id="KW-0119">Carbohydrate metabolism</keyword>
<keyword evidence="7 10" id="KW-0378">Hydrolase</keyword>
<evidence type="ECO:0000256" key="8">
    <source>
        <dbReference type="ARBA" id="ARBA00022842"/>
    </source>
</evidence>
<dbReference type="InterPro" id="IPR006439">
    <property type="entry name" value="HAD-SF_hydro_IA"/>
</dbReference>
<evidence type="ECO:0000256" key="5">
    <source>
        <dbReference type="ARBA" id="ARBA00013078"/>
    </source>
</evidence>
<comment type="catalytic activity">
    <reaction evidence="1">
        <text>2-phosphoglycolate + H2O = glycolate + phosphate</text>
        <dbReference type="Rhea" id="RHEA:14369"/>
        <dbReference type="ChEBI" id="CHEBI:15377"/>
        <dbReference type="ChEBI" id="CHEBI:29805"/>
        <dbReference type="ChEBI" id="CHEBI:43474"/>
        <dbReference type="ChEBI" id="CHEBI:58033"/>
        <dbReference type="EC" id="3.1.3.18"/>
    </reaction>
</comment>
<evidence type="ECO:0000256" key="4">
    <source>
        <dbReference type="ARBA" id="ARBA00006171"/>
    </source>
</evidence>
<dbReference type="Proteomes" id="UP000679284">
    <property type="component" value="Chromosome"/>
</dbReference>
<dbReference type="SFLD" id="SFLDS00003">
    <property type="entry name" value="Haloacid_Dehalogenase"/>
    <property type="match status" value="1"/>
</dbReference>
<dbReference type="AlphaFoldDB" id="A0A8J8MR66"/>
<evidence type="ECO:0000256" key="6">
    <source>
        <dbReference type="ARBA" id="ARBA00022723"/>
    </source>
</evidence>
<keyword evidence="8" id="KW-0460">Magnesium</keyword>
<dbReference type="NCBIfam" id="TIGR01549">
    <property type="entry name" value="HAD-SF-IA-v1"/>
    <property type="match status" value="1"/>
</dbReference>
<dbReference type="GO" id="GO:0006281">
    <property type="term" value="P:DNA repair"/>
    <property type="evidence" value="ECO:0007669"/>
    <property type="project" value="TreeGrafter"/>
</dbReference>
<dbReference type="Pfam" id="PF13419">
    <property type="entry name" value="HAD_2"/>
    <property type="match status" value="1"/>
</dbReference>
<evidence type="ECO:0000313" key="10">
    <source>
        <dbReference type="EMBL" id="QUS34957.1"/>
    </source>
</evidence>
<evidence type="ECO:0000256" key="7">
    <source>
        <dbReference type="ARBA" id="ARBA00022801"/>
    </source>
</evidence>
<evidence type="ECO:0000256" key="2">
    <source>
        <dbReference type="ARBA" id="ARBA00001946"/>
    </source>
</evidence>
<name>A0A8J8MR66_9RHOB</name>
<dbReference type="SFLD" id="SFLDG01129">
    <property type="entry name" value="C1.5:_HAD__Beta-PGM__Phosphata"/>
    <property type="match status" value="1"/>
</dbReference>
<dbReference type="GO" id="GO:0046872">
    <property type="term" value="F:metal ion binding"/>
    <property type="evidence" value="ECO:0007669"/>
    <property type="project" value="UniProtKB-KW"/>
</dbReference>
<dbReference type="Gene3D" id="3.40.50.1000">
    <property type="entry name" value="HAD superfamily/HAD-like"/>
    <property type="match status" value="1"/>
</dbReference>
<dbReference type="InterPro" id="IPR036412">
    <property type="entry name" value="HAD-like_sf"/>
</dbReference>
<dbReference type="InterPro" id="IPR050155">
    <property type="entry name" value="HAD-like_hydrolase_sf"/>
</dbReference>
<dbReference type="GO" id="GO:0005975">
    <property type="term" value="P:carbohydrate metabolic process"/>
    <property type="evidence" value="ECO:0007669"/>
    <property type="project" value="InterPro"/>
</dbReference>
<evidence type="ECO:0000313" key="11">
    <source>
        <dbReference type="Proteomes" id="UP000679284"/>
    </source>
</evidence>
<reference evidence="10" key="1">
    <citation type="submission" date="2020-01" db="EMBL/GenBank/DDBJ databases">
        <authorList>
            <person name="Yang Y."/>
            <person name="Kwon Y.M."/>
        </authorList>
    </citation>
    <scope>NUCLEOTIDE SEQUENCE</scope>
    <source>
        <strain evidence="10">PG104</strain>
    </source>
</reference>
<dbReference type="GO" id="GO:0005829">
    <property type="term" value="C:cytosol"/>
    <property type="evidence" value="ECO:0007669"/>
    <property type="project" value="TreeGrafter"/>
</dbReference>
<dbReference type="InterPro" id="IPR037512">
    <property type="entry name" value="PGPase_prok"/>
</dbReference>
<comment type="cofactor">
    <cofactor evidence="2">
        <name>Mg(2+)</name>
        <dbReference type="ChEBI" id="CHEBI:18420"/>
    </cofactor>
</comment>
<protein>
    <recommendedName>
        <fullName evidence="5">phosphoglycolate phosphatase</fullName>
        <ecNumber evidence="5">3.1.3.18</ecNumber>
    </recommendedName>
</protein>
<dbReference type="Gene3D" id="1.10.150.240">
    <property type="entry name" value="Putative phosphatase, domain 2"/>
    <property type="match status" value="1"/>
</dbReference>
<dbReference type="EC" id="3.1.3.18" evidence="5"/>
<dbReference type="PANTHER" id="PTHR43434">
    <property type="entry name" value="PHOSPHOGLYCOLATE PHOSPHATASE"/>
    <property type="match status" value="1"/>
</dbReference>
<evidence type="ECO:0000256" key="9">
    <source>
        <dbReference type="ARBA" id="ARBA00023277"/>
    </source>
</evidence>
<proteinExistence type="inferred from homology"/>
<dbReference type="RefSeq" id="WP_211784205.1">
    <property type="nucleotide sequence ID" value="NZ_CP047289.1"/>
</dbReference>
<keyword evidence="11" id="KW-1185">Reference proteome</keyword>
<keyword evidence="6" id="KW-0479">Metal-binding</keyword>
<evidence type="ECO:0000256" key="3">
    <source>
        <dbReference type="ARBA" id="ARBA00004818"/>
    </source>
</evidence>
<gene>
    <name evidence="10" type="primary">gph</name>
    <name evidence="10" type="ORF">GR316_00915</name>
</gene>